<evidence type="ECO:0000313" key="1">
    <source>
        <dbReference type="EMBL" id="MBD7939552.1"/>
    </source>
</evidence>
<sequence length="119" mass="13635">MFLKDCRLCFPKLYQRVAGEEIFEIGRRLKHVKENDLAHGEFGNWLTSVDLTERTAQRFMQAHDQFGNATTSSVLSTGKIFEMLSLPTEIDRQQFVEQPHTVPSTGETKTVDEMPIMSI</sequence>
<dbReference type="Pfam" id="PF11300">
    <property type="entry name" value="DUF3102"/>
    <property type="match status" value="1"/>
</dbReference>
<protein>
    <submittedName>
        <fullName evidence="1">DUF3102 domain-containing protein</fullName>
    </submittedName>
</protein>
<dbReference type="EMBL" id="JACSQT010000019">
    <property type="protein sequence ID" value="MBD7939552.1"/>
    <property type="molecule type" value="Genomic_DNA"/>
</dbReference>
<dbReference type="RefSeq" id="WP_191817231.1">
    <property type="nucleotide sequence ID" value="NZ_JACSQT010000019.1"/>
</dbReference>
<comment type="caution">
    <text evidence="1">The sequence shown here is derived from an EMBL/GenBank/DDBJ whole genome shotgun (WGS) entry which is preliminary data.</text>
</comment>
<dbReference type="Proteomes" id="UP000657931">
    <property type="component" value="Unassembled WGS sequence"/>
</dbReference>
<gene>
    <name evidence="1" type="ORF">H9655_21140</name>
</gene>
<reference evidence="1 2" key="1">
    <citation type="submission" date="2020-08" db="EMBL/GenBank/DDBJ databases">
        <title>A Genomic Blueprint of the Chicken Gut Microbiome.</title>
        <authorList>
            <person name="Gilroy R."/>
            <person name="Ravi A."/>
            <person name="Getino M."/>
            <person name="Pursley I."/>
            <person name="Horton D.L."/>
            <person name="Alikhan N.-F."/>
            <person name="Baker D."/>
            <person name="Gharbi K."/>
            <person name="Hall N."/>
            <person name="Watson M."/>
            <person name="Adriaenssens E.M."/>
            <person name="Foster-Nyarko E."/>
            <person name="Jarju S."/>
            <person name="Secka A."/>
            <person name="Antonio M."/>
            <person name="Oren A."/>
            <person name="Chaudhuri R."/>
            <person name="La Ragione R.M."/>
            <person name="Hildebrand F."/>
            <person name="Pallen M.J."/>
        </authorList>
    </citation>
    <scope>NUCLEOTIDE SEQUENCE [LARGE SCALE GENOMIC DNA]</scope>
    <source>
        <strain evidence="1 2">Sa5YUA1</strain>
    </source>
</reference>
<name>A0ABR8QVT4_9BACI</name>
<accession>A0ABR8QVT4</accession>
<proteinExistence type="predicted"/>
<keyword evidence="2" id="KW-1185">Reference proteome</keyword>
<dbReference type="InterPro" id="IPR021451">
    <property type="entry name" value="DUF3102"/>
</dbReference>
<organism evidence="1 2">
    <name type="scientific">Cytobacillus stercorigallinarum</name>
    <dbReference type="NCBI Taxonomy" id="2762240"/>
    <lineage>
        <taxon>Bacteria</taxon>
        <taxon>Bacillati</taxon>
        <taxon>Bacillota</taxon>
        <taxon>Bacilli</taxon>
        <taxon>Bacillales</taxon>
        <taxon>Bacillaceae</taxon>
        <taxon>Cytobacillus</taxon>
    </lineage>
</organism>
<evidence type="ECO:0000313" key="2">
    <source>
        <dbReference type="Proteomes" id="UP000657931"/>
    </source>
</evidence>